<gene>
    <name evidence="2" type="ORF">CLF_113211</name>
</gene>
<dbReference type="EMBL" id="DF145058">
    <property type="protein sequence ID" value="GAA57798.1"/>
    <property type="molecule type" value="Genomic_DNA"/>
</dbReference>
<organism evidence="2 3">
    <name type="scientific">Clonorchis sinensis</name>
    <name type="common">Chinese liver fluke</name>
    <dbReference type="NCBI Taxonomy" id="79923"/>
    <lineage>
        <taxon>Eukaryota</taxon>
        <taxon>Metazoa</taxon>
        <taxon>Spiralia</taxon>
        <taxon>Lophotrochozoa</taxon>
        <taxon>Platyhelminthes</taxon>
        <taxon>Trematoda</taxon>
        <taxon>Digenea</taxon>
        <taxon>Opisthorchiida</taxon>
        <taxon>Opisthorchiata</taxon>
        <taxon>Opisthorchiidae</taxon>
        <taxon>Clonorchis</taxon>
    </lineage>
</organism>
<evidence type="ECO:0000313" key="3">
    <source>
        <dbReference type="Proteomes" id="UP000008909"/>
    </source>
</evidence>
<keyword evidence="3" id="KW-1185">Reference proteome</keyword>
<feature type="signal peptide" evidence="1">
    <location>
        <begin position="1"/>
        <end position="17"/>
    </location>
</feature>
<feature type="chain" id="PRO_5003506490" evidence="1">
    <location>
        <begin position="18"/>
        <end position="143"/>
    </location>
</feature>
<evidence type="ECO:0000313" key="2">
    <source>
        <dbReference type="EMBL" id="GAA57798.1"/>
    </source>
</evidence>
<dbReference type="Proteomes" id="UP000008909">
    <property type="component" value="Unassembled WGS sequence"/>
</dbReference>
<protein>
    <submittedName>
        <fullName evidence="2">Uncharacterized protein</fullName>
    </submittedName>
</protein>
<dbReference type="AlphaFoldDB" id="G7YXW8"/>
<reference key="2">
    <citation type="submission" date="2011-10" db="EMBL/GenBank/DDBJ databases">
        <title>The genome and transcriptome sequence of Clonorchis sinensis provide insights into the carcinogenic liver fluke.</title>
        <authorList>
            <person name="Wang X."/>
            <person name="Huang Y."/>
            <person name="Chen W."/>
            <person name="Liu H."/>
            <person name="Guo L."/>
            <person name="Chen Y."/>
            <person name="Luo F."/>
            <person name="Zhou W."/>
            <person name="Sun J."/>
            <person name="Mao Q."/>
            <person name="Liang P."/>
            <person name="Zhou C."/>
            <person name="Tian Y."/>
            <person name="Men J."/>
            <person name="Lv X."/>
            <person name="Huang L."/>
            <person name="Zhou J."/>
            <person name="Hu Y."/>
            <person name="Li R."/>
            <person name="Zhang F."/>
            <person name="Lei H."/>
            <person name="Li X."/>
            <person name="Hu X."/>
            <person name="Liang C."/>
            <person name="Xu J."/>
            <person name="Wu Z."/>
            <person name="Yu X."/>
        </authorList>
    </citation>
    <scope>NUCLEOTIDE SEQUENCE</scope>
    <source>
        <strain>Henan</strain>
    </source>
</reference>
<keyword evidence="1" id="KW-0732">Signal</keyword>
<name>G7YXW8_CLOSI</name>
<evidence type="ECO:0000256" key="1">
    <source>
        <dbReference type="SAM" id="SignalP"/>
    </source>
</evidence>
<reference evidence="2" key="1">
    <citation type="journal article" date="2011" name="Genome Biol.">
        <title>The draft genome of the carcinogenic human liver fluke Clonorchis sinensis.</title>
        <authorList>
            <person name="Wang X."/>
            <person name="Chen W."/>
            <person name="Huang Y."/>
            <person name="Sun J."/>
            <person name="Men J."/>
            <person name="Liu H."/>
            <person name="Luo F."/>
            <person name="Guo L."/>
            <person name="Lv X."/>
            <person name="Deng C."/>
            <person name="Zhou C."/>
            <person name="Fan Y."/>
            <person name="Li X."/>
            <person name="Huang L."/>
            <person name="Hu Y."/>
            <person name="Liang C."/>
            <person name="Hu X."/>
            <person name="Xu J."/>
            <person name="Yu X."/>
        </authorList>
    </citation>
    <scope>NUCLEOTIDE SEQUENCE [LARGE SCALE GENOMIC DNA]</scope>
    <source>
        <strain evidence="2">Henan</strain>
    </source>
</reference>
<accession>G7YXW8</accession>
<proteinExistence type="predicted"/>
<sequence>MLLKFLRKLMTGSAVLWAHLAHLQSPATTDLARKLRLSLAYVKHKSILGPQAHGHLPGTFPYFLSPRRNYEGALTEWFMQGTTLQLSHKMNPFRALGQDEDHKRTLQETSLTLPMNFYLDFRQLLDAEPSKWMPTPKNQMSLD</sequence>